<evidence type="ECO:0000256" key="1">
    <source>
        <dbReference type="ARBA" id="ARBA00006484"/>
    </source>
</evidence>
<reference evidence="5" key="2">
    <citation type="submission" date="2015-01" db="EMBL/GenBank/DDBJ databases">
        <title>Evolutionary Origins and Diversification of the Mycorrhizal Mutualists.</title>
        <authorList>
            <consortium name="DOE Joint Genome Institute"/>
            <consortium name="Mycorrhizal Genomics Consortium"/>
            <person name="Kohler A."/>
            <person name="Kuo A."/>
            <person name="Nagy L.G."/>
            <person name="Floudas D."/>
            <person name="Copeland A."/>
            <person name="Barry K.W."/>
            <person name="Cichocki N."/>
            <person name="Veneault-Fourrey C."/>
            <person name="LaButti K."/>
            <person name="Lindquist E.A."/>
            <person name="Lipzen A."/>
            <person name="Lundell T."/>
            <person name="Morin E."/>
            <person name="Murat C."/>
            <person name="Riley R."/>
            <person name="Ohm R."/>
            <person name="Sun H."/>
            <person name="Tunlid A."/>
            <person name="Henrissat B."/>
            <person name="Grigoriev I.V."/>
            <person name="Hibbett D.S."/>
            <person name="Martin F."/>
        </authorList>
    </citation>
    <scope>NUCLEOTIDE SEQUENCE [LARGE SCALE GENOMIC DNA]</scope>
    <source>
        <strain evidence="5">Zn</strain>
    </source>
</reference>
<evidence type="ECO:0008006" key="6">
    <source>
        <dbReference type="Google" id="ProtNLM"/>
    </source>
</evidence>
<dbReference type="PANTHER" id="PTHR43544:SF7">
    <property type="entry name" value="NADB-LER2"/>
    <property type="match status" value="1"/>
</dbReference>
<dbReference type="HOGENOM" id="CLU_010194_9_1_1"/>
<organism evidence="4 5">
    <name type="scientific">Oidiodendron maius (strain Zn)</name>
    <dbReference type="NCBI Taxonomy" id="913774"/>
    <lineage>
        <taxon>Eukaryota</taxon>
        <taxon>Fungi</taxon>
        <taxon>Dikarya</taxon>
        <taxon>Ascomycota</taxon>
        <taxon>Pezizomycotina</taxon>
        <taxon>Leotiomycetes</taxon>
        <taxon>Leotiomycetes incertae sedis</taxon>
        <taxon>Myxotrichaceae</taxon>
        <taxon>Oidiodendron</taxon>
    </lineage>
</organism>
<dbReference type="InterPro" id="IPR036291">
    <property type="entry name" value="NAD(P)-bd_dom_sf"/>
</dbReference>
<sequence>MATQTTYLITGVTSGIGYGLLQAYLAQPNLIVIAGVRDPSVSSEALKRLPAASGTKLIVVKIDSASDTDAKSAVGTLAAEYGIKKLDVVLANAGLGHSWEKVLSTPAETVRKYTEVNTIGPLLLFQAVYPLLAAALRPKFFVMATAVSSFGLMENFPLPSAGYGASKAGLNYIARKIHFEHESMISVCLYPGWVKTELGNTVAKSIGMQEASISIDKSVEGILAQIDAATREGTSGKFIDYEGNSLPW</sequence>
<reference evidence="4 5" key="1">
    <citation type="submission" date="2014-04" db="EMBL/GenBank/DDBJ databases">
        <authorList>
            <consortium name="DOE Joint Genome Institute"/>
            <person name="Kuo A."/>
            <person name="Martino E."/>
            <person name="Perotto S."/>
            <person name="Kohler A."/>
            <person name="Nagy L.G."/>
            <person name="Floudas D."/>
            <person name="Copeland A."/>
            <person name="Barry K.W."/>
            <person name="Cichocki N."/>
            <person name="Veneault-Fourrey C."/>
            <person name="LaButti K."/>
            <person name="Lindquist E.A."/>
            <person name="Lipzen A."/>
            <person name="Lundell T."/>
            <person name="Morin E."/>
            <person name="Murat C."/>
            <person name="Sun H."/>
            <person name="Tunlid A."/>
            <person name="Henrissat B."/>
            <person name="Grigoriev I.V."/>
            <person name="Hibbett D.S."/>
            <person name="Martin F."/>
            <person name="Nordberg H.P."/>
            <person name="Cantor M.N."/>
            <person name="Hua S.X."/>
        </authorList>
    </citation>
    <scope>NUCLEOTIDE SEQUENCE [LARGE SCALE GENOMIC DNA]</scope>
    <source>
        <strain evidence="4 5">Zn</strain>
    </source>
</reference>
<keyword evidence="3" id="KW-0560">Oxidoreductase</keyword>
<proteinExistence type="inferred from homology"/>
<dbReference type="InterPro" id="IPR051468">
    <property type="entry name" value="Fungal_SecMetab_SDRs"/>
</dbReference>
<dbReference type="GO" id="GO:0005737">
    <property type="term" value="C:cytoplasm"/>
    <property type="evidence" value="ECO:0007669"/>
    <property type="project" value="TreeGrafter"/>
</dbReference>
<dbReference type="Pfam" id="PF00106">
    <property type="entry name" value="adh_short"/>
    <property type="match status" value="1"/>
</dbReference>
<keyword evidence="5" id="KW-1185">Reference proteome</keyword>
<dbReference type="PRINTS" id="PR00081">
    <property type="entry name" value="GDHRDH"/>
</dbReference>
<accession>A0A0C3GUH5</accession>
<evidence type="ECO:0000313" key="4">
    <source>
        <dbReference type="EMBL" id="KIM94041.1"/>
    </source>
</evidence>
<name>A0A0C3GUH5_OIDMZ</name>
<dbReference type="PANTHER" id="PTHR43544">
    <property type="entry name" value="SHORT-CHAIN DEHYDROGENASE/REDUCTASE"/>
    <property type="match status" value="1"/>
</dbReference>
<evidence type="ECO:0000313" key="5">
    <source>
        <dbReference type="Proteomes" id="UP000054321"/>
    </source>
</evidence>
<dbReference type="GO" id="GO:0016491">
    <property type="term" value="F:oxidoreductase activity"/>
    <property type="evidence" value="ECO:0007669"/>
    <property type="project" value="UniProtKB-KW"/>
</dbReference>
<dbReference type="Proteomes" id="UP000054321">
    <property type="component" value="Unassembled WGS sequence"/>
</dbReference>
<evidence type="ECO:0000256" key="3">
    <source>
        <dbReference type="ARBA" id="ARBA00023002"/>
    </source>
</evidence>
<dbReference type="EMBL" id="KN832891">
    <property type="protein sequence ID" value="KIM94041.1"/>
    <property type="molecule type" value="Genomic_DNA"/>
</dbReference>
<dbReference type="InterPro" id="IPR002347">
    <property type="entry name" value="SDR_fam"/>
</dbReference>
<keyword evidence="2" id="KW-0521">NADP</keyword>
<dbReference type="AlphaFoldDB" id="A0A0C3GUH5"/>
<evidence type="ECO:0000256" key="2">
    <source>
        <dbReference type="ARBA" id="ARBA00022857"/>
    </source>
</evidence>
<dbReference type="FunCoup" id="A0A0C3GUH5">
    <property type="interactions" value="108"/>
</dbReference>
<protein>
    <recommendedName>
        <fullName evidence="6">Aflatoxin biosynthesis ketoreductase nor-1</fullName>
    </recommendedName>
</protein>
<gene>
    <name evidence="4" type="ORF">OIDMADRAFT_45853</name>
</gene>
<comment type="similarity">
    <text evidence="1">Belongs to the short-chain dehydrogenases/reductases (SDR) family.</text>
</comment>
<dbReference type="OrthoDB" id="9876299at2759"/>
<dbReference type="SUPFAM" id="SSF51735">
    <property type="entry name" value="NAD(P)-binding Rossmann-fold domains"/>
    <property type="match status" value="1"/>
</dbReference>
<dbReference type="InParanoid" id="A0A0C3GUH5"/>
<dbReference type="Gene3D" id="3.40.50.720">
    <property type="entry name" value="NAD(P)-binding Rossmann-like Domain"/>
    <property type="match status" value="1"/>
</dbReference>
<dbReference type="CDD" id="cd05325">
    <property type="entry name" value="carb_red_sniffer_like_SDR_c"/>
    <property type="match status" value="1"/>
</dbReference>